<name>A0ABU8H758_9SPHN</name>
<protein>
    <submittedName>
        <fullName evidence="3">HPP family protein</fullName>
    </submittedName>
</protein>
<dbReference type="InterPro" id="IPR007065">
    <property type="entry name" value="HPP"/>
</dbReference>
<feature type="transmembrane region" description="Helical" evidence="1">
    <location>
        <begin position="68"/>
        <end position="85"/>
    </location>
</feature>
<dbReference type="RefSeq" id="WP_336546015.1">
    <property type="nucleotide sequence ID" value="NZ_JBBBDM010000013.1"/>
</dbReference>
<dbReference type="PANTHER" id="PTHR33741:SF5">
    <property type="entry name" value="TRANSMEMBRANE PROTEIN DDB_G0269096-RELATED"/>
    <property type="match status" value="1"/>
</dbReference>
<dbReference type="InterPro" id="IPR058581">
    <property type="entry name" value="TM_HPP"/>
</dbReference>
<keyword evidence="4" id="KW-1185">Reference proteome</keyword>
<feature type="transmembrane region" description="Helical" evidence="1">
    <location>
        <begin position="134"/>
        <end position="156"/>
    </location>
</feature>
<dbReference type="EMBL" id="JBBBDM010000013">
    <property type="protein sequence ID" value="MEI5688780.1"/>
    <property type="molecule type" value="Genomic_DNA"/>
</dbReference>
<keyword evidence="1" id="KW-1133">Transmembrane helix</keyword>
<keyword evidence="1" id="KW-0812">Transmembrane</keyword>
<evidence type="ECO:0000313" key="4">
    <source>
        <dbReference type="Proteomes" id="UP001367771"/>
    </source>
</evidence>
<dbReference type="Pfam" id="PF04982">
    <property type="entry name" value="TM_HPP"/>
    <property type="match status" value="1"/>
</dbReference>
<feature type="transmembrane region" description="Helical" evidence="1">
    <location>
        <begin position="17"/>
        <end position="37"/>
    </location>
</feature>
<dbReference type="Proteomes" id="UP001367771">
    <property type="component" value="Unassembled WGS sequence"/>
</dbReference>
<feature type="domain" description="HPP transmembrane region" evidence="2">
    <location>
        <begin position="13"/>
        <end position="164"/>
    </location>
</feature>
<reference evidence="3 4" key="1">
    <citation type="journal article" date="2013" name="Int. J. Syst. Evol. Microbiol.">
        <title>Sphingomonas kyungheensis sp. nov., a bacterium with ginsenoside-converting activity isolated from soil of a ginseng field.</title>
        <authorList>
            <person name="Son H.M."/>
            <person name="Yang J.E."/>
            <person name="Park Y."/>
            <person name="Han C.K."/>
            <person name="Kim S.G."/>
            <person name="Kook M."/>
            <person name="Yi T.H."/>
        </authorList>
    </citation>
    <scope>NUCLEOTIDE SEQUENCE [LARGE SCALE GENOMIC DNA]</scope>
    <source>
        <strain evidence="3 4">LMG 26582</strain>
    </source>
</reference>
<sequence length="223" mass="22597">MRIFRPILAGAALGDRLVAGVAAIIGVALTGLIAALLGHSAAPLLVAPIGASTVLVFAVPASPLAQPWPVIGGNMLSAICGLIVVRLIGDPVAAAAVAVGLAIIVMSLARCLHPPGGAVALGVALAAAHTPLGWLYPFLPVALDSALLVGSGILFHRVAGHAYPHRPVPAPPSVFAPEDVDAALADMHDSFDIARADLDSLLAAAARHAAIRRERSVRSSPRR</sequence>
<gene>
    <name evidence="3" type="ORF">V8201_16935</name>
</gene>
<proteinExistence type="predicted"/>
<evidence type="ECO:0000256" key="1">
    <source>
        <dbReference type="SAM" id="Phobius"/>
    </source>
</evidence>
<evidence type="ECO:0000259" key="2">
    <source>
        <dbReference type="Pfam" id="PF04982"/>
    </source>
</evidence>
<dbReference type="PANTHER" id="PTHR33741">
    <property type="entry name" value="TRANSMEMBRANE PROTEIN DDB_G0269096-RELATED"/>
    <property type="match status" value="1"/>
</dbReference>
<evidence type="ECO:0000313" key="3">
    <source>
        <dbReference type="EMBL" id="MEI5688780.1"/>
    </source>
</evidence>
<feature type="transmembrane region" description="Helical" evidence="1">
    <location>
        <begin position="92"/>
        <end position="109"/>
    </location>
</feature>
<accession>A0ABU8H758</accession>
<organism evidence="3 4">
    <name type="scientific">Sphingomonas kyungheensis</name>
    <dbReference type="NCBI Taxonomy" id="1069987"/>
    <lineage>
        <taxon>Bacteria</taxon>
        <taxon>Pseudomonadati</taxon>
        <taxon>Pseudomonadota</taxon>
        <taxon>Alphaproteobacteria</taxon>
        <taxon>Sphingomonadales</taxon>
        <taxon>Sphingomonadaceae</taxon>
        <taxon>Sphingomonas</taxon>
    </lineage>
</organism>
<comment type="caution">
    <text evidence="3">The sequence shown here is derived from an EMBL/GenBank/DDBJ whole genome shotgun (WGS) entry which is preliminary data.</text>
</comment>
<keyword evidence="1" id="KW-0472">Membrane</keyword>